<reference evidence="2 3" key="1">
    <citation type="submission" date="2024-01" db="EMBL/GenBank/DDBJ databases">
        <title>The genome of the rayed Mediterranean limpet Patella caerulea (Linnaeus, 1758).</title>
        <authorList>
            <person name="Anh-Thu Weber A."/>
            <person name="Halstead-Nussloch G."/>
        </authorList>
    </citation>
    <scope>NUCLEOTIDE SEQUENCE [LARGE SCALE GENOMIC DNA]</scope>
    <source>
        <strain evidence="2">AATW-2023a</strain>
        <tissue evidence="2">Whole specimen</tissue>
    </source>
</reference>
<keyword evidence="3" id="KW-1185">Reference proteome</keyword>
<dbReference type="AlphaFoldDB" id="A0AAN8PXS3"/>
<proteinExistence type="predicted"/>
<name>A0AAN8PXS3_PATCE</name>
<gene>
    <name evidence="2" type="ORF">SNE40_005722</name>
</gene>
<sequence length="89" mass="10762">MNFGVTPLSFGKPPTVNKEREDKEIVGRDREDTEIERNRRYENCRRYETCRRNKNRNRGYENRNRILKTTEDIKAEDTKIEDIKADIKK</sequence>
<dbReference type="EMBL" id="JAZGQO010000004">
    <property type="protein sequence ID" value="KAK6187768.1"/>
    <property type="molecule type" value="Genomic_DNA"/>
</dbReference>
<evidence type="ECO:0000313" key="2">
    <source>
        <dbReference type="EMBL" id="KAK6187768.1"/>
    </source>
</evidence>
<accession>A0AAN8PXS3</accession>
<evidence type="ECO:0000256" key="1">
    <source>
        <dbReference type="SAM" id="MobiDB-lite"/>
    </source>
</evidence>
<dbReference type="Proteomes" id="UP001347796">
    <property type="component" value="Unassembled WGS sequence"/>
</dbReference>
<comment type="caution">
    <text evidence="2">The sequence shown here is derived from an EMBL/GenBank/DDBJ whole genome shotgun (WGS) entry which is preliminary data.</text>
</comment>
<evidence type="ECO:0000313" key="3">
    <source>
        <dbReference type="Proteomes" id="UP001347796"/>
    </source>
</evidence>
<organism evidence="2 3">
    <name type="scientific">Patella caerulea</name>
    <name type="common">Rayed Mediterranean limpet</name>
    <dbReference type="NCBI Taxonomy" id="87958"/>
    <lineage>
        <taxon>Eukaryota</taxon>
        <taxon>Metazoa</taxon>
        <taxon>Spiralia</taxon>
        <taxon>Lophotrochozoa</taxon>
        <taxon>Mollusca</taxon>
        <taxon>Gastropoda</taxon>
        <taxon>Patellogastropoda</taxon>
        <taxon>Patelloidea</taxon>
        <taxon>Patellidae</taxon>
        <taxon>Patella</taxon>
    </lineage>
</organism>
<feature type="region of interest" description="Disordered" evidence="1">
    <location>
        <begin position="1"/>
        <end position="21"/>
    </location>
</feature>
<protein>
    <submittedName>
        <fullName evidence="2">Uncharacterized protein</fullName>
    </submittedName>
</protein>